<keyword evidence="1 3" id="KW-0328">Glycosyltransferase</keyword>
<gene>
    <name evidence="3" type="ORF">SOO65_10585</name>
</gene>
<dbReference type="GO" id="GO:0005829">
    <property type="term" value="C:cytosol"/>
    <property type="evidence" value="ECO:0007669"/>
    <property type="project" value="TreeGrafter"/>
</dbReference>
<dbReference type="InterPro" id="IPR051199">
    <property type="entry name" value="LPS_LOS_Heptosyltrfase"/>
</dbReference>
<name>A0AAX4HW13_9BACT</name>
<dbReference type="Gene3D" id="3.40.50.2000">
    <property type="entry name" value="Glycogen Phosphorylase B"/>
    <property type="match status" value="2"/>
</dbReference>
<dbReference type="Pfam" id="PF01075">
    <property type="entry name" value="Glyco_transf_9"/>
    <property type="match status" value="1"/>
</dbReference>
<evidence type="ECO:0000256" key="2">
    <source>
        <dbReference type="ARBA" id="ARBA00022679"/>
    </source>
</evidence>
<evidence type="ECO:0000256" key="1">
    <source>
        <dbReference type="ARBA" id="ARBA00022676"/>
    </source>
</evidence>
<dbReference type="EMBL" id="CP139487">
    <property type="protein sequence ID" value="WPU67201.1"/>
    <property type="molecule type" value="Genomic_DNA"/>
</dbReference>
<dbReference type="GO" id="GO:0008713">
    <property type="term" value="F:ADP-heptose-lipopolysaccharide heptosyltransferase activity"/>
    <property type="evidence" value="ECO:0007669"/>
    <property type="project" value="TreeGrafter"/>
</dbReference>
<protein>
    <submittedName>
        <fullName evidence="3">Glycosyltransferase family 9 protein</fullName>
        <ecNumber evidence="3">2.4.-.-</ecNumber>
    </submittedName>
</protein>
<dbReference type="SUPFAM" id="SSF53756">
    <property type="entry name" value="UDP-Glycosyltransferase/glycogen phosphorylase"/>
    <property type="match status" value="1"/>
</dbReference>
<reference evidence="3 4" key="1">
    <citation type="submission" date="2023-11" db="EMBL/GenBank/DDBJ databases">
        <title>Peredibacter starrii A3.12.</title>
        <authorList>
            <person name="Mitchell R.J."/>
        </authorList>
    </citation>
    <scope>NUCLEOTIDE SEQUENCE [LARGE SCALE GENOMIC DNA]</scope>
    <source>
        <strain evidence="3 4">A3.12</strain>
    </source>
</reference>
<evidence type="ECO:0000313" key="3">
    <source>
        <dbReference type="EMBL" id="WPU67201.1"/>
    </source>
</evidence>
<keyword evidence="2 3" id="KW-0808">Transferase</keyword>
<dbReference type="AlphaFoldDB" id="A0AAX4HW13"/>
<proteinExistence type="predicted"/>
<keyword evidence="4" id="KW-1185">Reference proteome</keyword>
<dbReference type="RefSeq" id="WP_321400160.1">
    <property type="nucleotide sequence ID" value="NZ_CP139487.1"/>
</dbReference>
<dbReference type="PANTHER" id="PTHR30160">
    <property type="entry name" value="TETRAACYLDISACCHARIDE 4'-KINASE-RELATED"/>
    <property type="match status" value="1"/>
</dbReference>
<dbReference type="PANTHER" id="PTHR30160:SF1">
    <property type="entry name" value="LIPOPOLYSACCHARIDE 1,2-N-ACETYLGLUCOSAMINETRANSFERASE-RELATED"/>
    <property type="match status" value="1"/>
</dbReference>
<dbReference type="GO" id="GO:0009244">
    <property type="term" value="P:lipopolysaccharide core region biosynthetic process"/>
    <property type="evidence" value="ECO:0007669"/>
    <property type="project" value="TreeGrafter"/>
</dbReference>
<sequence>MKIVILRALKLGDMICSIPALKAIRTHYPDAEISLVSLPSMKNLFERYSHLIDEFIPFSGFPGMPELNFSPNEVTRFLSDMQEREFDLAVQLHGSGEVSNELINLFGAKRCIGFHQGPKNQDYLTYPNDLHEVERCLALLEILEIEKPDPELEFPLSKEDKKMVLDLCLPSRYVCIHPGASTESKRWDRMLFSRLADEISDRGTKVVFTGSSNESELVQGIMKSMKSDAFDAASLNLPIGPLSALIQQSSGLICNDTGVSHISAALKKKSIVIFTETSPDRWAPLDGNLHRALVRPSLQEVIHLIGEVL</sequence>
<dbReference type="KEGG" id="psti:SOO65_10585"/>
<evidence type="ECO:0000313" key="4">
    <source>
        <dbReference type="Proteomes" id="UP001324634"/>
    </source>
</evidence>
<dbReference type="InterPro" id="IPR002201">
    <property type="entry name" value="Glyco_trans_9"/>
</dbReference>
<organism evidence="3 4">
    <name type="scientific">Peredibacter starrii</name>
    <dbReference type="NCBI Taxonomy" id="28202"/>
    <lineage>
        <taxon>Bacteria</taxon>
        <taxon>Pseudomonadati</taxon>
        <taxon>Bdellovibrionota</taxon>
        <taxon>Bacteriovoracia</taxon>
        <taxon>Bacteriovoracales</taxon>
        <taxon>Bacteriovoracaceae</taxon>
        <taxon>Peredibacter</taxon>
    </lineage>
</organism>
<accession>A0AAX4HW13</accession>
<dbReference type="Proteomes" id="UP001324634">
    <property type="component" value="Chromosome"/>
</dbReference>
<dbReference type="EC" id="2.4.-.-" evidence="3"/>
<dbReference type="CDD" id="cd03789">
    <property type="entry name" value="GT9_LPS_heptosyltransferase"/>
    <property type="match status" value="1"/>
</dbReference>